<accession>A0A5S9ITZ5</accession>
<dbReference type="InterPro" id="IPR038445">
    <property type="entry name" value="NCDase_C_sf"/>
</dbReference>
<dbReference type="GO" id="GO:0005576">
    <property type="term" value="C:extracellular region"/>
    <property type="evidence" value="ECO:0007669"/>
    <property type="project" value="TreeGrafter"/>
</dbReference>
<sequence length="736" mass="82153">MVGTGVYDVTGPAAEVTMAGFARTQMLTGGIHTRLRARAYVIEAEGKRVVFVCADLLAIQQGVKLKVIEKLQKKYGDLYTAQNVMLNGNHTHSGPGGYAWYTLYYTYVLGFDQRNFDTIVDGICEAITRAHDNIAPGRIFLAQGELENASINRSLDAYLANVDANEHSSVDKTMTVLKFQRLDGTEIGMISWFGVHTTSVFFAHPDYGNNDDRHSNKLISSDNKGWAERYFEMQKGSDYKKKDTFVAAFANGALGDVSPNIVGNMDGGGINDYASCAISGKKQFDKAWELYHNASIELQPKVDYRHTYRDFSNITVKAKYTDGFRDYKTTFGAMGISFTAGVERDGPSDLPYIKEGIYQGKYDPTHGTKIIFLETGKLPDPWTPNILSVQLFTIGKMALFGLPAETTTHASRRIRKAAAEELAKLGVDTLVLTSPTNAFSSYVCTREEYNQQHYEGGSTLFGQWTCGAYQQLFNELASAMAKNSEVPHGPTPPDLSGQQIELGESAYDLPPTWGEYGDVAEEMPKQVERLSVAEMVFWGANPRNTFKTNDSFFTIERQTEEGWVAVKYDYDLDTAFLWTRVGKHQSQIRIMWDIPGDTEAGIYRIHHSGKAKDAYGEYQDYSGYSNEFEVVPSKNLWISHCYAQGNNIYFRLEYPAPTEYDLGHGLKFVNSGKIRFTINGQRDEVYEAVPNKSQGAGYFVARIKEKVKVTSVTVPQGYAEDGDGNGNTEFSTSRLR</sequence>
<keyword evidence="10" id="KW-1185">Reference proteome</keyword>
<dbReference type="GO" id="GO:0016020">
    <property type="term" value="C:membrane"/>
    <property type="evidence" value="ECO:0007669"/>
    <property type="project" value="GOC"/>
</dbReference>
<dbReference type="Proteomes" id="UP000326354">
    <property type="component" value="Chromosome"/>
</dbReference>
<feature type="active site" description="Nucleophile" evidence="3">
    <location>
        <position position="258"/>
    </location>
</feature>
<gene>
    <name evidence="9" type="ORF">UABAM_06008</name>
</gene>
<dbReference type="PANTHER" id="PTHR12670">
    <property type="entry name" value="CERAMIDASE"/>
    <property type="match status" value="1"/>
</dbReference>
<dbReference type="GO" id="GO:0046514">
    <property type="term" value="P:ceramide catabolic process"/>
    <property type="evidence" value="ECO:0007669"/>
    <property type="project" value="InterPro"/>
</dbReference>
<comment type="similarity">
    <text evidence="1 5">Belongs to the neutral ceramidase family.</text>
</comment>
<evidence type="ECO:0000259" key="8">
    <source>
        <dbReference type="Pfam" id="PF17048"/>
    </source>
</evidence>
<evidence type="ECO:0000259" key="7">
    <source>
        <dbReference type="Pfam" id="PF04734"/>
    </source>
</evidence>
<dbReference type="GO" id="GO:0017040">
    <property type="term" value="F:N-acylsphingosine amidohydrolase activity"/>
    <property type="evidence" value="ECO:0007669"/>
    <property type="project" value="UniProtKB-UniRule"/>
</dbReference>
<feature type="region of interest" description="Disordered" evidence="6">
    <location>
        <begin position="716"/>
        <end position="736"/>
    </location>
</feature>
<evidence type="ECO:0000256" key="1">
    <source>
        <dbReference type="ARBA" id="ARBA00009835"/>
    </source>
</evidence>
<dbReference type="EC" id="3.5.1.23" evidence="5"/>
<evidence type="ECO:0000313" key="9">
    <source>
        <dbReference type="EMBL" id="BBM87596.1"/>
    </source>
</evidence>
<dbReference type="GO" id="GO:0046512">
    <property type="term" value="P:sphingosine biosynthetic process"/>
    <property type="evidence" value="ECO:0007669"/>
    <property type="project" value="TreeGrafter"/>
</dbReference>
<feature type="binding site" evidence="4">
    <location>
        <position position="196"/>
    </location>
    <ligand>
        <name>Zn(2+)</name>
        <dbReference type="ChEBI" id="CHEBI:29105"/>
    </ligand>
</feature>
<comment type="cofactor">
    <cofactor evidence="4">
        <name>Zn(2+)</name>
        <dbReference type="ChEBI" id="CHEBI:29105"/>
    </cofactor>
    <text evidence="4">Binds 1 zinc ion per subunit.</text>
</comment>
<dbReference type="InterPro" id="IPR031331">
    <property type="entry name" value="NEUT/ALK_ceramidase_C"/>
</dbReference>
<feature type="domain" description="Neutral/alkaline non-lysosomal ceramidase N-terminal" evidence="7">
    <location>
        <begin position="2"/>
        <end position="471"/>
    </location>
</feature>
<reference evidence="9 10" key="1">
    <citation type="submission" date="2019-08" db="EMBL/GenBank/DDBJ databases">
        <title>Complete genome sequence of Candidatus Uab amorphum.</title>
        <authorList>
            <person name="Shiratori T."/>
            <person name="Suzuki S."/>
            <person name="Kakizawa Y."/>
            <person name="Ishida K."/>
        </authorList>
    </citation>
    <scope>NUCLEOTIDE SEQUENCE [LARGE SCALE GENOMIC DNA]</scope>
    <source>
        <strain evidence="9 10">SRT547</strain>
    </source>
</reference>
<dbReference type="GO" id="GO:0042759">
    <property type="term" value="P:long-chain fatty acid biosynthetic process"/>
    <property type="evidence" value="ECO:0007669"/>
    <property type="project" value="TreeGrafter"/>
</dbReference>
<keyword evidence="4" id="KW-0479">Metal-binding</keyword>
<evidence type="ECO:0000313" key="10">
    <source>
        <dbReference type="Proteomes" id="UP000326354"/>
    </source>
</evidence>
<proteinExistence type="inferred from homology"/>
<organism evidence="9 10">
    <name type="scientific">Uabimicrobium amorphum</name>
    <dbReference type="NCBI Taxonomy" id="2596890"/>
    <lineage>
        <taxon>Bacteria</taxon>
        <taxon>Pseudomonadati</taxon>
        <taxon>Planctomycetota</taxon>
        <taxon>Candidatus Uabimicrobiia</taxon>
        <taxon>Candidatus Uabimicrobiales</taxon>
        <taxon>Candidatus Uabimicrobiaceae</taxon>
        <taxon>Candidatus Uabimicrobium</taxon>
    </lineage>
</organism>
<dbReference type="InterPro" id="IPR006823">
    <property type="entry name" value="Ceramidase_alk"/>
</dbReference>
<dbReference type="Pfam" id="PF17048">
    <property type="entry name" value="Ceramidse_alk_C"/>
    <property type="match status" value="1"/>
</dbReference>
<dbReference type="InterPro" id="IPR031329">
    <property type="entry name" value="NEUT/ALK_ceramidase_N"/>
</dbReference>
<evidence type="ECO:0000256" key="5">
    <source>
        <dbReference type="RuleBase" id="RU366019"/>
    </source>
</evidence>
<feature type="binding site" evidence="4">
    <location>
        <position position="442"/>
    </location>
    <ligand>
        <name>Zn(2+)</name>
        <dbReference type="ChEBI" id="CHEBI:29105"/>
    </ligand>
</feature>
<name>A0A5S9ITZ5_UABAM</name>
<dbReference type="KEGG" id="uam:UABAM_06008"/>
<feature type="binding site" evidence="4">
    <location>
        <position position="90"/>
    </location>
    <ligand>
        <name>Zn(2+)</name>
        <dbReference type="ChEBI" id="CHEBI:29105"/>
    </ligand>
</feature>
<evidence type="ECO:0000256" key="6">
    <source>
        <dbReference type="SAM" id="MobiDB-lite"/>
    </source>
</evidence>
<evidence type="ECO:0000256" key="4">
    <source>
        <dbReference type="PIRSR" id="PIRSR606823-2"/>
    </source>
</evidence>
<keyword evidence="5" id="KW-0443">Lipid metabolism</keyword>
<feature type="compositionally biased region" description="Polar residues" evidence="6">
    <location>
        <begin position="726"/>
        <end position="736"/>
    </location>
</feature>
<dbReference type="Pfam" id="PF04734">
    <property type="entry name" value="Ceramidase_alk"/>
    <property type="match status" value="1"/>
</dbReference>
<feature type="domain" description="Neutral/alkaline non-lysosomal ceramidase C-terminal" evidence="8">
    <location>
        <begin position="473"/>
        <end position="630"/>
    </location>
</feature>
<keyword evidence="2 5" id="KW-0378">Hydrolase</keyword>
<feature type="binding site" evidence="4">
    <location>
        <position position="405"/>
    </location>
    <ligand>
        <name>Zn(2+)</name>
        <dbReference type="ChEBI" id="CHEBI:29105"/>
    </ligand>
</feature>
<keyword evidence="4" id="KW-0862">Zinc</keyword>
<protein>
    <recommendedName>
        <fullName evidence="5">Neutral ceramidase</fullName>
        <ecNumber evidence="5">3.5.1.23</ecNumber>
    </recommendedName>
</protein>
<dbReference type="GO" id="GO:0046872">
    <property type="term" value="F:metal ion binding"/>
    <property type="evidence" value="ECO:0007669"/>
    <property type="project" value="UniProtKB-KW"/>
</dbReference>
<keyword evidence="5" id="KW-0746">Sphingolipid metabolism</keyword>
<evidence type="ECO:0000256" key="3">
    <source>
        <dbReference type="PIRSR" id="PIRSR606823-1"/>
    </source>
</evidence>
<dbReference type="EMBL" id="AP019860">
    <property type="protein sequence ID" value="BBM87596.1"/>
    <property type="molecule type" value="Genomic_DNA"/>
</dbReference>
<dbReference type="PANTHER" id="PTHR12670:SF1">
    <property type="entry name" value="NEUTRAL CERAMIDASE"/>
    <property type="match status" value="1"/>
</dbReference>
<dbReference type="Gene3D" id="2.60.40.2300">
    <property type="entry name" value="Neutral/alkaline non-lysosomal ceramidase, C-terminal domain"/>
    <property type="match status" value="1"/>
</dbReference>
<comment type="catalytic activity">
    <reaction evidence="5">
        <text>an N-acylsphing-4-enine + H2O = sphing-4-enine + a fatty acid</text>
        <dbReference type="Rhea" id="RHEA:20856"/>
        <dbReference type="ChEBI" id="CHEBI:15377"/>
        <dbReference type="ChEBI" id="CHEBI:28868"/>
        <dbReference type="ChEBI" id="CHEBI:52639"/>
        <dbReference type="ChEBI" id="CHEBI:57756"/>
        <dbReference type="EC" id="3.5.1.23"/>
    </reaction>
</comment>
<evidence type="ECO:0000256" key="2">
    <source>
        <dbReference type="ARBA" id="ARBA00022801"/>
    </source>
</evidence>
<dbReference type="AlphaFoldDB" id="A0A5S9ITZ5"/>